<comment type="caution">
    <text evidence="10">The sequence shown here is derived from an EMBL/GenBank/DDBJ whole genome shotgun (WGS) entry which is preliminary data.</text>
</comment>
<dbReference type="SUPFAM" id="SSF144091">
    <property type="entry name" value="Rhomboid-like"/>
    <property type="match status" value="1"/>
</dbReference>
<evidence type="ECO:0000256" key="4">
    <source>
        <dbReference type="ARBA" id="ARBA00022837"/>
    </source>
</evidence>
<feature type="transmembrane region" description="Helical" evidence="8">
    <location>
        <begin position="285"/>
        <end position="308"/>
    </location>
</feature>
<feature type="transmembrane region" description="Helical" evidence="8">
    <location>
        <begin position="229"/>
        <end position="247"/>
    </location>
</feature>
<dbReference type="GO" id="GO:0004252">
    <property type="term" value="F:serine-type endopeptidase activity"/>
    <property type="evidence" value="ECO:0007669"/>
    <property type="project" value="InterPro"/>
</dbReference>
<feature type="transmembrane region" description="Helical" evidence="8">
    <location>
        <begin position="152"/>
        <end position="173"/>
    </location>
</feature>
<keyword evidence="5 8" id="KW-1133">Transmembrane helix</keyword>
<dbReference type="PANTHER" id="PTHR45840:SF8">
    <property type="entry name" value="RHOMBOID PROTEASE"/>
    <property type="match status" value="1"/>
</dbReference>
<name>A0A482VH59_ASBVE</name>
<dbReference type="InterPro" id="IPR002048">
    <property type="entry name" value="EF_hand_dom"/>
</dbReference>
<dbReference type="Gene3D" id="1.10.238.10">
    <property type="entry name" value="EF-hand"/>
    <property type="match status" value="1"/>
</dbReference>
<dbReference type="InterPro" id="IPR018247">
    <property type="entry name" value="EF_Hand_1_Ca_BS"/>
</dbReference>
<feature type="domain" description="EF-hand" evidence="9">
    <location>
        <begin position="43"/>
        <end position="78"/>
    </location>
</feature>
<protein>
    <submittedName>
        <fullName evidence="10">Rhomboid and/or EF-hand 7 domain containing protein</fullName>
    </submittedName>
</protein>
<dbReference type="GO" id="GO:0016020">
    <property type="term" value="C:membrane"/>
    <property type="evidence" value="ECO:0007669"/>
    <property type="project" value="UniProtKB-SubCell"/>
</dbReference>
<dbReference type="PROSITE" id="PS50222">
    <property type="entry name" value="EF_HAND_2"/>
    <property type="match status" value="1"/>
</dbReference>
<evidence type="ECO:0000256" key="6">
    <source>
        <dbReference type="ARBA" id="ARBA00023136"/>
    </source>
</evidence>
<keyword evidence="3 8" id="KW-0812">Transmembrane</keyword>
<gene>
    <name evidence="10" type="ORF">BDFB_012610</name>
</gene>
<dbReference type="Proteomes" id="UP000292052">
    <property type="component" value="Unassembled WGS sequence"/>
</dbReference>
<dbReference type="AlphaFoldDB" id="A0A482VH59"/>
<dbReference type="InterPro" id="IPR035952">
    <property type="entry name" value="Rhomboid-like_sf"/>
</dbReference>
<feature type="transmembrane region" description="Helical" evidence="8">
    <location>
        <begin position="200"/>
        <end position="223"/>
    </location>
</feature>
<dbReference type="CDD" id="cd00051">
    <property type="entry name" value="EFh"/>
    <property type="match status" value="1"/>
</dbReference>
<keyword evidence="11" id="KW-1185">Reference proteome</keyword>
<comment type="subcellular location">
    <subcellularLocation>
        <location evidence="1">Membrane</location>
        <topology evidence="1">Multi-pass membrane protein</topology>
    </subcellularLocation>
</comment>
<evidence type="ECO:0000256" key="7">
    <source>
        <dbReference type="SAM" id="MobiDB-lite"/>
    </source>
</evidence>
<accession>A0A482VH59</accession>
<dbReference type="STRING" id="1661398.A0A482VH59"/>
<comment type="similarity">
    <text evidence="2">Belongs to the peptidase S54 family.</text>
</comment>
<reference evidence="10 11" key="1">
    <citation type="submission" date="2017-03" db="EMBL/GenBank/DDBJ databases">
        <title>Genome of the blue death feigning beetle - Asbolus verrucosus.</title>
        <authorList>
            <person name="Rider S.D."/>
        </authorList>
    </citation>
    <scope>NUCLEOTIDE SEQUENCE [LARGE SCALE GENOMIC DNA]</scope>
    <source>
        <strain evidence="10">Butters</strain>
        <tissue evidence="10">Head and leg muscle</tissue>
    </source>
</reference>
<evidence type="ECO:0000313" key="11">
    <source>
        <dbReference type="Proteomes" id="UP000292052"/>
    </source>
</evidence>
<dbReference type="EMBL" id="QDEB01100640">
    <property type="protein sequence ID" value="RZC32033.1"/>
    <property type="molecule type" value="Genomic_DNA"/>
</dbReference>
<proteinExistence type="inferred from homology"/>
<feature type="transmembrane region" description="Helical" evidence="8">
    <location>
        <begin position="259"/>
        <end position="279"/>
    </location>
</feature>
<dbReference type="InterPro" id="IPR011992">
    <property type="entry name" value="EF-hand-dom_pair"/>
</dbReference>
<dbReference type="PROSITE" id="PS00018">
    <property type="entry name" value="EF_HAND_1"/>
    <property type="match status" value="1"/>
</dbReference>
<dbReference type="PANTHER" id="PTHR45840">
    <property type="entry name" value="RHOMBOID-RELATED PROTEIN"/>
    <property type="match status" value="1"/>
</dbReference>
<sequence length="340" mass="38206">MNPTSTSEKESLPSIVTYTRDEGEEEEEGEVTIILQQESPPAPTEQYYRSIFDKADADGDGFITMKDLNMMIEENGLAEEPYLVANRIKQIASIDYRGRLDYKDFVDMINNPSLKHIIASYTSKYVNWVIPKKELGVAPAYNYEHKCSCVSFLLGILIILMAELIFFLIDAFIPKKSGKLGPLAQNSIYNPTKKGQLWRFLTYMFVHIRYLHFGINLFVQIFIGIPMEMVYGPCKILTIYFLGVFAGSLSASTDPNASLAGASGGVYSLMTAHIATIVLSWKEMSFPACQLVILLLITGLDVGTSIYYRYLDDMEERFTYSAHWAGVVTGLLIGQPVNHM</sequence>
<dbReference type="Gene3D" id="1.20.1540.10">
    <property type="entry name" value="Rhomboid-like"/>
    <property type="match status" value="1"/>
</dbReference>
<evidence type="ECO:0000256" key="1">
    <source>
        <dbReference type="ARBA" id="ARBA00004141"/>
    </source>
</evidence>
<evidence type="ECO:0000256" key="2">
    <source>
        <dbReference type="ARBA" id="ARBA00009045"/>
    </source>
</evidence>
<organism evidence="10 11">
    <name type="scientific">Asbolus verrucosus</name>
    <name type="common">Desert ironclad beetle</name>
    <dbReference type="NCBI Taxonomy" id="1661398"/>
    <lineage>
        <taxon>Eukaryota</taxon>
        <taxon>Metazoa</taxon>
        <taxon>Ecdysozoa</taxon>
        <taxon>Arthropoda</taxon>
        <taxon>Hexapoda</taxon>
        <taxon>Insecta</taxon>
        <taxon>Pterygota</taxon>
        <taxon>Neoptera</taxon>
        <taxon>Endopterygota</taxon>
        <taxon>Coleoptera</taxon>
        <taxon>Polyphaga</taxon>
        <taxon>Cucujiformia</taxon>
        <taxon>Tenebrionidae</taxon>
        <taxon>Pimeliinae</taxon>
        <taxon>Asbolus</taxon>
    </lineage>
</organism>
<keyword evidence="6 8" id="KW-0472">Membrane</keyword>
<dbReference type="InterPro" id="IPR022764">
    <property type="entry name" value="Peptidase_S54_rhomboid_dom"/>
</dbReference>
<evidence type="ECO:0000256" key="8">
    <source>
        <dbReference type="SAM" id="Phobius"/>
    </source>
</evidence>
<evidence type="ECO:0000256" key="5">
    <source>
        <dbReference type="ARBA" id="ARBA00022989"/>
    </source>
</evidence>
<evidence type="ECO:0000313" key="10">
    <source>
        <dbReference type="EMBL" id="RZC32033.1"/>
    </source>
</evidence>
<keyword evidence="4" id="KW-0106">Calcium</keyword>
<evidence type="ECO:0000259" key="9">
    <source>
        <dbReference type="PROSITE" id="PS50222"/>
    </source>
</evidence>
<feature type="region of interest" description="Disordered" evidence="7">
    <location>
        <begin position="1"/>
        <end position="27"/>
    </location>
</feature>
<dbReference type="GO" id="GO:0005509">
    <property type="term" value="F:calcium ion binding"/>
    <property type="evidence" value="ECO:0007669"/>
    <property type="project" value="InterPro"/>
</dbReference>
<dbReference type="InterPro" id="IPR051739">
    <property type="entry name" value="Rhomboid_IM_Serine_Proteases"/>
</dbReference>
<evidence type="ECO:0000256" key="3">
    <source>
        <dbReference type="ARBA" id="ARBA00022692"/>
    </source>
</evidence>
<dbReference type="SUPFAM" id="SSF47473">
    <property type="entry name" value="EF-hand"/>
    <property type="match status" value="1"/>
</dbReference>
<dbReference type="Pfam" id="PF01694">
    <property type="entry name" value="Rhomboid"/>
    <property type="match status" value="1"/>
</dbReference>
<dbReference type="OrthoDB" id="418595at2759"/>